<sequence>MREEAISELREMAEIRGREAEKRGLYERKKKKKKTSLLWKRLRFAFAVFVGERESQTEEVVEGSIYRGRSD</sequence>
<evidence type="ECO:0000313" key="2">
    <source>
        <dbReference type="Proteomes" id="UP000266723"/>
    </source>
</evidence>
<gene>
    <name evidence="1" type="ORF">DY000_02009476</name>
</gene>
<dbReference type="EMBL" id="QGKV02000832">
    <property type="protein sequence ID" value="KAF3546439.1"/>
    <property type="molecule type" value="Genomic_DNA"/>
</dbReference>
<dbReference type="Proteomes" id="UP000266723">
    <property type="component" value="Unassembled WGS sequence"/>
</dbReference>
<name>A0ABQ7C3K3_BRACR</name>
<reference evidence="1 2" key="1">
    <citation type="journal article" date="2020" name="BMC Genomics">
        <title>Intraspecific diversification of the crop wild relative Brassica cretica Lam. using demographic model selection.</title>
        <authorList>
            <person name="Kioukis A."/>
            <person name="Michalopoulou V.A."/>
            <person name="Briers L."/>
            <person name="Pirintsos S."/>
            <person name="Studholme D.J."/>
            <person name="Pavlidis P."/>
            <person name="Sarris P.F."/>
        </authorList>
    </citation>
    <scope>NUCLEOTIDE SEQUENCE [LARGE SCALE GENOMIC DNA]</scope>
    <source>
        <strain evidence="2">cv. PFS-1207/04</strain>
    </source>
</reference>
<comment type="caution">
    <text evidence="1">The sequence shown here is derived from an EMBL/GenBank/DDBJ whole genome shotgun (WGS) entry which is preliminary data.</text>
</comment>
<evidence type="ECO:0000313" key="1">
    <source>
        <dbReference type="EMBL" id="KAF3546439.1"/>
    </source>
</evidence>
<keyword evidence="2" id="KW-1185">Reference proteome</keyword>
<proteinExistence type="predicted"/>
<protein>
    <submittedName>
        <fullName evidence="1">Uncharacterized protein</fullName>
    </submittedName>
</protein>
<organism evidence="1 2">
    <name type="scientific">Brassica cretica</name>
    <name type="common">Mustard</name>
    <dbReference type="NCBI Taxonomy" id="69181"/>
    <lineage>
        <taxon>Eukaryota</taxon>
        <taxon>Viridiplantae</taxon>
        <taxon>Streptophyta</taxon>
        <taxon>Embryophyta</taxon>
        <taxon>Tracheophyta</taxon>
        <taxon>Spermatophyta</taxon>
        <taxon>Magnoliopsida</taxon>
        <taxon>eudicotyledons</taxon>
        <taxon>Gunneridae</taxon>
        <taxon>Pentapetalae</taxon>
        <taxon>rosids</taxon>
        <taxon>malvids</taxon>
        <taxon>Brassicales</taxon>
        <taxon>Brassicaceae</taxon>
        <taxon>Brassiceae</taxon>
        <taxon>Brassica</taxon>
    </lineage>
</organism>
<accession>A0ABQ7C3K3</accession>